<evidence type="ECO:0000313" key="1">
    <source>
        <dbReference type="EMBL" id="ELA47956.1"/>
    </source>
</evidence>
<gene>
    <name evidence="1" type="ORF">VCUG_00539</name>
</gene>
<dbReference type="OMA" id="MCIDISI"/>
<sequence>MCIDISIFAYHLAGYSAIALTWEENVHYMGRKTVQHVLRRCQQWAEYRTCFLGCVLGCRELCLSVNPEKKRSLGAPWRECRTSYNLCIKLSLRSRHIFLLKMLCGTVHQFTS</sequence>
<reference evidence="2" key="1">
    <citation type="submission" date="2011-03" db="EMBL/GenBank/DDBJ databases">
        <title>The genome sequence of Vavraia culicis strain floridensis.</title>
        <authorList>
            <consortium name="The Broad Institute Genome Sequencing Platform"/>
            <person name="Cuomo C."/>
            <person name="Becnel J."/>
            <person name="Sanscrainte N."/>
            <person name="Young S.K."/>
            <person name="Zeng Q."/>
            <person name="Gargeya S."/>
            <person name="Fitzgerald M."/>
            <person name="Haas B."/>
            <person name="Abouelleil A."/>
            <person name="Alvarado L."/>
            <person name="Arachchi H.M."/>
            <person name="Berlin A."/>
            <person name="Chapman S.B."/>
            <person name="Gearin G."/>
            <person name="Goldberg J."/>
            <person name="Griggs A."/>
            <person name="Gujja S."/>
            <person name="Hansen M."/>
            <person name="Heiman D."/>
            <person name="Howarth C."/>
            <person name="Larimer J."/>
            <person name="Lui A."/>
            <person name="MacDonald P.J.P."/>
            <person name="McCowen C."/>
            <person name="Montmayeur A."/>
            <person name="Murphy C."/>
            <person name="Neiman D."/>
            <person name="Pearson M."/>
            <person name="Priest M."/>
            <person name="Roberts A."/>
            <person name="Saif S."/>
            <person name="Shea T."/>
            <person name="Sisk P."/>
            <person name="Stolte C."/>
            <person name="Sykes S."/>
            <person name="Wortman J."/>
            <person name="Nusbaum C."/>
            <person name="Birren B."/>
        </authorList>
    </citation>
    <scope>NUCLEOTIDE SEQUENCE [LARGE SCALE GENOMIC DNA]</scope>
    <source>
        <strain evidence="2">floridensis</strain>
    </source>
</reference>
<dbReference type="EMBL" id="GL877409">
    <property type="protein sequence ID" value="ELA47956.1"/>
    <property type="molecule type" value="Genomic_DNA"/>
</dbReference>
<dbReference type="Proteomes" id="UP000011081">
    <property type="component" value="Unassembled WGS sequence"/>
</dbReference>
<name>L2GWB1_VAVCU</name>
<dbReference type="AlphaFoldDB" id="L2GWB1"/>
<dbReference type="VEuPathDB" id="MicrosporidiaDB:VCUG_00539"/>
<dbReference type="RefSeq" id="XP_008073559.1">
    <property type="nucleotide sequence ID" value="XM_008075368.1"/>
</dbReference>
<accession>L2GWB1</accession>
<keyword evidence="2" id="KW-1185">Reference proteome</keyword>
<dbReference type="GeneID" id="19878426"/>
<organism evidence="1 2">
    <name type="scientific">Vavraia culicis (isolate floridensis)</name>
    <name type="common">Microsporidian parasite</name>
    <dbReference type="NCBI Taxonomy" id="948595"/>
    <lineage>
        <taxon>Eukaryota</taxon>
        <taxon>Fungi</taxon>
        <taxon>Fungi incertae sedis</taxon>
        <taxon>Microsporidia</taxon>
        <taxon>Pleistophoridae</taxon>
        <taxon>Vavraia</taxon>
    </lineage>
</organism>
<protein>
    <submittedName>
        <fullName evidence="1">Uncharacterized protein</fullName>
    </submittedName>
</protein>
<dbReference type="InParanoid" id="L2GWB1"/>
<evidence type="ECO:0000313" key="2">
    <source>
        <dbReference type="Proteomes" id="UP000011081"/>
    </source>
</evidence>
<dbReference type="HOGENOM" id="CLU_2147776_0_0_1"/>
<proteinExistence type="predicted"/>